<feature type="compositionally biased region" description="Basic and acidic residues" evidence="1">
    <location>
        <begin position="308"/>
        <end position="321"/>
    </location>
</feature>
<dbReference type="InterPro" id="IPR007146">
    <property type="entry name" value="Sas10/Utp3/C1D"/>
</dbReference>
<dbReference type="OrthoDB" id="203440at2759"/>
<gene>
    <name evidence="2" type="ORF">LPJ61_005418</name>
</gene>
<evidence type="ECO:0000313" key="2">
    <source>
        <dbReference type="EMBL" id="KAJ1726104.1"/>
    </source>
</evidence>
<feature type="compositionally biased region" description="Basic and acidic residues" evidence="1">
    <location>
        <begin position="238"/>
        <end position="247"/>
    </location>
</feature>
<dbReference type="GO" id="GO:0032040">
    <property type="term" value="C:small-subunit processome"/>
    <property type="evidence" value="ECO:0007669"/>
    <property type="project" value="TreeGrafter"/>
</dbReference>
<name>A0A9W7Y8C7_9FUNG</name>
<sequence length="361" mass="40486">MAREEVDAAVDRRLDTLSAQASQVRELVDKLRERVESGELATGNGLSFLEVKHQTMLSYISHLSYIALLKLHGKPIAGHPAILRLVEERTVVEKMKPLEQRLKYQVDKLLRNAVVGEQDVPKMATTDDPEKARGDAKLEGVLSEDPSAFRPNPADLEVDVREEDAAAIVGGVYRAPKQTPVHYEEEGNAAVRRDRAEKRLMDRAARSRLVRDLMEEYDDRPETVTATGNSSANFQDAQAERLAKERARYEEDNFTRLNMSKKDRRSMQPGLAGLEDEFAHLNDFAGLAALRKSTGAKNSKDAVLERIQTRKRDNESLAEKVMRRRHGGSGGGNGSDDGFSGRTTHKPKRSKFQSAKRRTKR</sequence>
<evidence type="ECO:0008006" key="4">
    <source>
        <dbReference type="Google" id="ProtNLM"/>
    </source>
</evidence>
<accession>A0A9W7Y8C7</accession>
<protein>
    <recommendedName>
        <fullName evidence="4">Neuroguidin</fullName>
    </recommendedName>
</protein>
<evidence type="ECO:0000256" key="1">
    <source>
        <dbReference type="SAM" id="MobiDB-lite"/>
    </source>
</evidence>
<dbReference type="PANTHER" id="PTHR13237">
    <property type="entry name" value="SOMETHING ABOUT SILENCING PROTEIN 10-RELATED"/>
    <property type="match status" value="1"/>
</dbReference>
<feature type="compositionally biased region" description="Basic residues" evidence="1">
    <location>
        <begin position="343"/>
        <end position="361"/>
    </location>
</feature>
<dbReference type="EMBL" id="JANBOI010001777">
    <property type="protein sequence ID" value="KAJ1726104.1"/>
    <property type="molecule type" value="Genomic_DNA"/>
</dbReference>
<organism evidence="2 3">
    <name type="scientific">Coemansia biformis</name>
    <dbReference type="NCBI Taxonomy" id="1286918"/>
    <lineage>
        <taxon>Eukaryota</taxon>
        <taxon>Fungi</taxon>
        <taxon>Fungi incertae sedis</taxon>
        <taxon>Zoopagomycota</taxon>
        <taxon>Kickxellomycotina</taxon>
        <taxon>Kickxellomycetes</taxon>
        <taxon>Kickxellales</taxon>
        <taxon>Kickxellaceae</taxon>
        <taxon>Coemansia</taxon>
    </lineage>
</organism>
<proteinExistence type="predicted"/>
<comment type="caution">
    <text evidence="2">The sequence shown here is derived from an EMBL/GenBank/DDBJ whole genome shotgun (WGS) entry which is preliminary data.</text>
</comment>
<feature type="compositionally biased region" description="Polar residues" evidence="1">
    <location>
        <begin position="224"/>
        <end position="236"/>
    </location>
</feature>
<keyword evidence="3" id="KW-1185">Reference proteome</keyword>
<reference evidence="2" key="1">
    <citation type="submission" date="2022-07" db="EMBL/GenBank/DDBJ databases">
        <title>Phylogenomic reconstructions and comparative analyses of Kickxellomycotina fungi.</title>
        <authorList>
            <person name="Reynolds N.K."/>
            <person name="Stajich J.E."/>
            <person name="Barry K."/>
            <person name="Grigoriev I.V."/>
            <person name="Crous P."/>
            <person name="Smith M.E."/>
        </authorList>
    </citation>
    <scope>NUCLEOTIDE SEQUENCE</scope>
    <source>
        <strain evidence="2">BCRC 34381</strain>
    </source>
</reference>
<evidence type="ECO:0000313" key="3">
    <source>
        <dbReference type="Proteomes" id="UP001143981"/>
    </source>
</evidence>
<dbReference type="GO" id="GO:0000462">
    <property type="term" value="P:maturation of SSU-rRNA from tricistronic rRNA transcript (SSU-rRNA, 5.8S rRNA, LSU-rRNA)"/>
    <property type="evidence" value="ECO:0007669"/>
    <property type="project" value="TreeGrafter"/>
</dbReference>
<dbReference type="PANTHER" id="PTHR13237:SF9">
    <property type="entry name" value="NEUROGUIDIN"/>
    <property type="match status" value="1"/>
</dbReference>
<feature type="region of interest" description="Disordered" evidence="1">
    <location>
        <begin position="222"/>
        <end position="247"/>
    </location>
</feature>
<feature type="region of interest" description="Disordered" evidence="1">
    <location>
        <begin position="308"/>
        <end position="361"/>
    </location>
</feature>
<dbReference type="AlphaFoldDB" id="A0A9W7Y8C7"/>
<dbReference type="Pfam" id="PF04000">
    <property type="entry name" value="Sas10_Utp3"/>
    <property type="match status" value="1"/>
</dbReference>
<dbReference type="Proteomes" id="UP001143981">
    <property type="component" value="Unassembled WGS sequence"/>
</dbReference>